<feature type="compositionally biased region" description="Basic and acidic residues" evidence="1">
    <location>
        <begin position="1"/>
        <end position="10"/>
    </location>
</feature>
<evidence type="ECO:0000256" key="1">
    <source>
        <dbReference type="SAM" id="MobiDB-lite"/>
    </source>
</evidence>
<dbReference type="EMBL" id="VYDO01000145">
    <property type="protein sequence ID" value="MYG38258.1"/>
    <property type="molecule type" value="Genomic_DNA"/>
</dbReference>
<dbReference type="AlphaFoldDB" id="A0A6B1F7C8"/>
<protein>
    <submittedName>
        <fullName evidence="2">Uncharacterized protein</fullName>
    </submittedName>
</protein>
<name>A0A6B1F7C8_9SYNE</name>
<accession>A0A6B1F7C8</accession>
<feature type="region of interest" description="Disordered" evidence="1">
    <location>
        <begin position="1"/>
        <end position="79"/>
    </location>
</feature>
<comment type="caution">
    <text evidence="2">The sequence shown here is derived from an EMBL/GenBank/DDBJ whole genome shotgun (WGS) entry which is preliminary data.</text>
</comment>
<gene>
    <name evidence="2" type="ORF">F4162_04535</name>
</gene>
<evidence type="ECO:0000313" key="2">
    <source>
        <dbReference type="EMBL" id="MYG38258.1"/>
    </source>
</evidence>
<organism evidence="2">
    <name type="scientific">Synechococcus sp. SB0676_bin_10</name>
    <dbReference type="NCBI Taxonomy" id="2604869"/>
    <lineage>
        <taxon>Bacteria</taxon>
        <taxon>Bacillati</taxon>
        <taxon>Cyanobacteriota</taxon>
        <taxon>Cyanophyceae</taxon>
        <taxon>Synechococcales</taxon>
        <taxon>Synechococcaceae</taxon>
        <taxon>Synechococcus</taxon>
    </lineage>
</organism>
<reference evidence="2" key="1">
    <citation type="submission" date="2019-09" db="EMBL/GenBank/DDBJ databases">
        <title>Characterisation of the sponge microbiome using genome-centric metagenomics.</title>
        <authorList>
            <person name="Engelberts J.P."/>
            <person name="Robbins S.J."/>
            <person name="De Goeij J.M."/>
            <person name="Aranda M."/>
            <person name="Bell S.C."/>
            <person name="Webster N.S."/>
        </authorList>
    </citation>
    <scope>NUCLEOTIDE SEQUENCE</scope>
    <source>
        <strain evidence="2">SB0676_bin_10</strain>
    </source>
</reference>
<proteinExistence type="predicted"/>
<sequence>MVQGLAERRTSISHAVTTDDGGDYPTAPPAIGSVTQAAQGHKPRPAGRGPSPEKVLRSGAGAKAKRWRQQPTRRGPLSR</sequence>